<evidence type="ECO:0000313" key="1">
    <source>
        <dbReference type="EMBL" id="GAA0533883.1"/>
    </source>
</evidence>
<sequence>MRSFDDARRAADRFAQQRGLSTGEIMQFSDGYYAELLDPHGRGATEILIDPTSGFVRLEMGPAMMWNTTYGMMATTPQSSLSSVSPDQALRIADRWLAQNFPGLHAADPTAFPGYYTLHTLRGDQVVGMMSVNTQTAAVWYHTWHGQFVAMQEAPAVSSTPG</sequence>
<accession>A0ABN1D487</accession>
<keyword evidence="2" id="KW-1185">Reference proteome</keyword>
<dbReference type="Proteomes" id="UP001500729">
    <property type="component" value="Unassembled WGS sequence"/>
</dbReference>
<dbReference type="EMBL" id="BAAAGS010000023">
    <property type="protein sequence ID" value="GAA0533883.1"/>
    <property type="molecule type" value="Genomic_DNA"/>
</dbReference>
<name>A0ABN1D487_SACER</name>
<protein>
    <submittedName>
        <fullName evidence="1">Uncharacterized protein</fullName>
    </submittedName>
</protein>
<gene>
    <name evidence="1" type="ORF">GCM10009533_36240</name>
</gene>
<dbReference type="RefSeq" id="WP_009947280.1">
    <property type="nucleotide sequence ID" value="NZ_BAAAGS010000023.1"/>
</dbReference>
<comment type="caution">
    <text evidence="1">The sequence shown here is derived from an EMBL/GenBank/DDBJ whole genome shotgun (WGS) entry which is preliminary data.</text>
</comment>
<organism evidence="1 2">
    <name type="scientific">Saccharopolyspora erythraea</name>
    <name type="common">Streptomyces erythraeus</name>
    <dbReference type="NCBI Taxonomy" id="1836"/>
    <lineage>
        <taxon>Bacteria</taxon>
        <taxon>Bacillati</taxon>
        <taxon>Actinomycetota</taxon>
        <taxon>Actinomycetes</taxon>
        <taxon>Pseudonocardiales</taxon>
        <taxon>Pseudonocardiaceae</taxon>
        <taxon>Saccharopolyspora</taxon>
    </lineage>
</organism>
<reference evidence="1 2" key="1">
    <citation type="journal article" date="2019" name="Int. J. Syst. Evol. Microbiol.">
        <title>The Global Catalogue of Microorganisms (GCM) 10K type strain sequencing project: providing services to taxonomists for standard genome sequencing and annotation.</title>
        <authorList>
            <consortium name="The Broad Institute Genomics Platform"/>
            <consortium name="The Broad Institute Genome Sequencing Center for Infectious Disease"/>
            <person name="Wu L."/>
            <person name="Ma J."/>
        </authorList>
    </citation>
    <scope>NUCLEOTIDE SEQUENCE [LARGE SCALE GENOMIC DNA]</scope>
    <source>
        <strain evidence="1 2">JCM 10303</strain>
    </source>
</reference>
<proteinExistence type="predicted"/>
<evidence type="ECO:0000313" key="2">
    <source>
        <dbReference type="Proteomes" id="UP001500729"/>
    </source>
</evidence>